<dbReference type="PANTHER" id="PTHR32332">
    <property type="entry name" value="2-NITROPROPANE DIOXYGENASE"/>
    <property type="match status" value="1"/>
</dbReference>
<dbReference type="Pfam" id="PF03060">
    <property type="entry name" value="NMO"/>
    <property type="match status" value="1"/>
</dbReference>
<dbReference type="AlphaFoldDB" id="A0A4U0Y253"/>
<evidence type="ECO:0000256" key="1">
    <source>
        <dbReference type="ARBA" id="ARBA00022630"/>
    </source>
</evidence>
<name>A0A4U0Y253_9PEZI</name>
<evidence type="ECO:0000313" key="5">
    <source>
        <dbReference type="Proteomes" id="UP000308768"/>
    </source>
</evidence>
<evidence type="ECO:0000313" key="4">
    <source>
        <dbReference type="EMBL" id="TKA82153.1"/>
    </source>
</evidence>
<dbReference type="Gene3D" id="3.20.20.70">
    <property type="entry name" value="Aldolase class I"/>
    <property type="match status" value="1"/>
</dbReference>
<dbReference type="EMBL" id="NAJN01000006">
    <property type="protein sequence ID" value="TKA82153.1"/>
    <property type="molecule type" value="Genomic_DNA"/>
</dbReference>
<sequence length="362" mass="38313">MLRLVQAHKFNYTLFYEQHIWKHASCPSFFPQLPRALYSADPHYQTTGGIGFIGAGSDTASLSTHLRKARSLLSSNPLPSHSSPSVLPIGVGFLNWGADLPTALAALKEHTPAAVWFFAPRRHSDLVEWTRSVREATGGATKVWIQVGTVASAVEVTQTCKPDVLVVQGSDAGGHGLERGAGVVSLLPEVADALKKQCGAQTLPALMAAGGIVEGRGVAASLVLGAAGVVMGTRYLAAEEADIAKGYSDEVLRASDGGASTVRSKVYDSLRGTTDWSQGYNGRGIINQSYHDSISGMDLEKNKGLYAKALETGDAGWGVQGRLTTYAGTGVGLVTEMQSAKQITEQVREEAKRILGSFGSRL</sequence>
<comment type="caution">
    <text evidence="4">The sequence shown here is derived from an EMBL/GenBank/DDBJ whole genome shotgun (WGS) entry which is preliminary data.</text>
</comment>
<proteinExistence type="predicted"/>
<organism evidence="4 5">
    <name type="scientific">Cryomyces minteri</name>
    <dbReference type="NCBI Taxonomy" id="331657"/>
    <lineage>
        <taxon>Eukaryota</taxon>
        <taxon>Fungi</taxon>
        <taxon>Dikarya</taxon>
        <taxon>Ascomycota</taxon>
        <taxon>Pezizomycotina</taxon>
        <taxon>Dothideomycetes</taxon>
        <taxon>Dothideomycetes incertae sedis</taxon>
        <taxon>Cryomyces</taxon>
    </lineage>
</organism>
<protein>
    <submittedName>
        <fullName evidence="4">Uncharacterized protein</fullName>
    </submittedName>
</protein>
<dbReference type="InterPro" id="IPR013785">
    <property type="entry name" value="Aldolase_TIM"/>
</dbReference>
<keyword evidence="5" id="KW-1185">Reference proteome</keyword>
<keyword evidence="2" id="KW-0288">FMN</keyword>
<dbReference type="GO" id="GO:0018580">
    <property type="term" value="F:nitronate monooxygenase activity"/>
    <property type="evidence" value="ECO:0007669"/>
    <property type="project" value="InterPro"/>
</dbReference>
<reference evidence="4 5" key="1">
    <citation type="submission" date="2017-03" db="EMBL/GenBank/DDBJ databases">
        <title>Genomes of endolithic fungi from Antarctica.</title>
        <authorList>
            <person name="Coleine C."/>
            <person name="Masonjones S."/>
            <person name="Stajich J.E."/>
        </authorList>
    </citation>
    <scope>NUCLEOTIDE SEQUENCE [LARGE SCALE GENOMIC DNA]</scope>
    <source>
        <strain evidence="4 5">CCFEE 5187</strain>
    </source>
</reference>
<dbReference type="PANTHER" id="PTHR32332:SF34">
    <property type="entry name" value="2-NITROPROPANE DIOXYGENASE FAMILY, PUTATIVE-RELATED"/>
    <property type="match status" value="1"/>
</dbReference>
<evidence type="ECO:0000256" key="3">
    <source>
        <dbReference type="ARBA" id="ARBA00023002"/>
    </source>
</evidence>
<dbReference type="SUPFAM" id="SSF51412">
    <property type="entry name" value="Inosine monophosphate dehydrogenase (IMPDH)"/>
    <property type="match status" value="1"/>
</dbReference>
<dbReference type="OrthoDB" id="2349068at2759"/>
<gene>
    <name evidence="4" type="ORF">B0A49_00211</name>
</gene>
<dbReference type="STRING" id="331657.A0A4U0Y253"/>
<dbReference type="InterPro" id="IPR004136">
    <property type="entry name" value="NMO"/>
</dbReference>
<keyword evidence="1" id="KW-0285">Flavoprotein</keyword>
<evidence type="ECO:0000256" key="2">
    <source>
        <dbReference type="ARBA" id="ARBA00022643"/>
    </source>
</evidence>
<dbReference type="Proteomes" id="UP000308768">
    <property type="component" value="Unassembled WGS sequence"/>
</dbReference>
<accession>A0A4U0Y253</accession>
<keyword evidence="3" id="KW-0560">Oxidoreductase</keyword>
<dbReference type="CDD" id="cd04730">
    <property type="entry name" value="NPD_like"/>
    <property type="match status" value="1"/>
</dbReference>